<feature type="transmembrane region" description="Helical" evidence="6">
    <location>
        <begin position="584"/>
        <end position="605"/>
    </location>
</feature>
<dbReference type="InParanoid" id="A0A3N4KM69"/>
<feature type="region of interest" description="Disordered" evidence="5">
    <location>
        <begin position="909"/>
        <end position="944"/>
    </location>
</feature>
<feature type="transmembrane region" description="Helical" evidence="6">
    <location>
        <begin position="539"/>
        <end position="563"/>
    </location>
</feature>
<dbReference type="Proteomes" id="UP000277580">
    <property type="component" value="Unassembled WGS sequence"/>
</dbReference>
<keyword evidence="2 6" id="KW-0812">Transmembrane</keyword>
<feature type="compositionally biased region" description="Basic residues" evidence="5">
    <location>
        <begin position="1242"/>
        <end position="1251"/>
    </location>
</feature>
<feature type="region of interest" description="Disordered" evidence="5">
    <location>
        <begin position="1"/>
        <end position="49"/>
    </location>
</feature>
<evidence type="ECO:0000256" key="5">
    <source>
        <dbReference type="SAM" id="MobiDB-lite"/>
    </source>
</evidence>
<dbReference type="EMBL" id="ML119134">
    <property type="protein sequence ID" value="RPB11666.1"/>
    <property type="molecule type" value="Genomic_DNA"/>
</dbReference>
<reference evidence="7 8" key="1">
    <citation type="journal article" date="2018" name="Nat. Ecol. Evol.">
        <title>Pezizomycetes genomes reveal the molecular basis of ectomycorrhizal truffle lifestyle.</title>
        <authorList>
            <person name="Murat C."/>
            <person name="Payen T."/>
            <person name="Noel B."/>
            <person name="Kuo A."/>
            <person name="Morin E."/>
            <person name="Chen J."/>
            <person name="Kohler A."/>
            <person name="Krizsan K."/>
            <person name="Balestrini R."/>
            <person name="Da Silva C."/>
            <person name="Montanini B."/>
            <person name="Hainaut M."/>
            <person name="Levati E."/>
            <person name="Barry K.W."/>
            <person name="Belfiori B."/>
            <person name="Cichocki N."/>
            <person name="Clum A."/>
            <person name="Dockter R.B."/>
            <person name="Fauchery L."/>
            <person name="Guy J."/>
            <person name="Iotti M."/>
            <person name="Le Tacon F."/>
            <person name="Lindquist E.A."/>
            <person name="Lipzen A."/>
            <person name="Malagnac F."/>
            <person name="Mello A."/>
            <person name="Molinier V."/>
            <person name="Miyauchi S."/>
            <person name="Poulain J."/>
            <person name="Riccioni C."/>
            <person name="Rubini A."/>
            <person name="Sitrit Y."/>
            <person name="Splivallo R."/>
            <person name="Traeger S."/>
            <person name="Wang M."/>
            <person name="Zifcakova L."/>
            <person name="Wipf D."/>
            <person name="Zambonelli A."/>
            <person name="Paolocci F."/>
            <person name="Nowrousian M."/>
            <person name="Ottonello S."/>
            <person name="Baldrian P."/>
            <person name="Spatafora J.W."/>
            <person name="Henrissat B."/>
            <person name="Nagy L.G."/>
            <person name="Aury J.M."/>
            <person name="Wincker P."/>
            <person name="Grigoriev I.V."/>
            <person name="Bonfante P."/>
            <person name="Martin F.M."/>
        </authorList>
    </citation>
    <scope>NUCLEOTIDE SEQUENCE [LARGE SCALE GENOMIC DNA]</scope>
    <source>
        <strain evidence="7 8">CCBAS932</strain>
    </source>
</reference>
<gene>
    <name evidence="7" type="ORF">P167DRAFT_575145</name>
</gene>
<comment type="subcellular location">
    <subcellularLocation>
        <location evidence="1">Membrane</location>
        <topology evidence="1">Multi-pass membrane protein</topology>
    </subcellularLocation>
</comment>
<dbReference type="STRING" id="1392247.A0A3N4KM69"/>
<accession>A0A3N4KM69</accession>
<feature type="compositionally biased region" description="Basic and acidic residues" evidence="5">
    <location>
        <begin position="1015"/>
        <end position="1024"/>
    </location>
</feature>
<evidence type="ECO:0000256" key="6">
    <source>
        <dbReference type="SAM" id="Phobius"/>
    </source>
</evidence>
<evidence type="ECO:0008006" key="9">
    <source>
        <dbReference type="Google" id="ProtNLM"/>
    </source>
</evidence>
<feature type="region of interest" description="Disordered" evidence="5">
    <location>
        <begin position="1127"/>
        <end position="1152"/>
    </location>
</feature>
<evidence type="ECO:0000256" key="4">
    <source>
        <dbReference type="ARBA" id="ARBA00023136"/>
    </source>
</evidence>
<feature type="transmembrane region" description="Helical" evidence="6">
    <location>
        <begin position="332"/>
        <end position="356"/>
    </location>
</feature>
<sequence length="1261" mass="137415">MAAATMKASKSSRGNKKSGHLNSIHSFQSLSITPTPRPPPLPAPTLSAPSFPATPLPALSSLAPQDIGIHSVVMNPIFRPDPFGVQAVVPTGGAARELVRKAPWYHKVKNYIRSEVSDLKDRTIHAFSAPHRRMEELRANAAHHEEPGESDEDIGTRKARAVSRNWKRTDLMACYICLVIPASYFSFGSTNSVLIINEALHDFAMRGEVRFYQYELALSMLDVSKIIGIIIFAKLTNTQSRPLALLVASLVACGGMGLAAFAVTWESFSAGTALFHLGRSGILLVSQVIVADTSDLSWRGIYLWGLEMSSILWVWSAPTVAKYIVGKVEWNVPIWIFFSFSIPVMIPPIVTTYIFYRRAKHGGFFPASNHVYNHIWWSPKGLWRRLSLLSCELDLLGMFLWSLGMGPLATTLSMSEKMQIGIGMRVVALVIAGCSFIMLLALWELWLNKGLKTTHKARRQARRAPRVTWGALPGERVMMMGPAAPVGYNSISMEQAAAELSVRIAESQDQGKLKTWRKFYNSYREKCHPLFRERLLTTFTLPLGCMVGFLTSFAMKIGSWSLWDRLETLPISYRMIIESLQGGYALMNVQFTSFMVGGFFVGLLIRLSRTYKGFVVGGLFLMICGLLIFQSTNVYEIQTFQIFMSQAITGFGAGIVWTSLLVGVQASCKTHSDVGMSIALLTTSNALGELAAGAVKRSMQAYMMNVLPPETSPEYFLRALGGHWSVMLMVAIIAAALALVTTGVGLTGYNLDNVKQHVSGVVFGRDDADRHNLLDEHASSQTLSPFVSTPELQDSPLNAPTSSPSTTHLDGVRTTENYNAILLQNRARFRGISPPPRPRSFSEEEEESLPKTEKSMDKQERENTEWETAPSESAKAIFRPISDSCTALSPPSQIPESYGCVFTMDSDLEPTSQATTSKEVESSKKLGIDPSPPQQANTVECRGPAKMKTLISKARASNVSEVAESSSSCNTQFSFKKRPIVSVPFGQKGHLSPENNIGLSNITSLRNTIIQGKSAESEAQDKPTRSNSTSTSNKESSESSSAFEESIVVNGSFDAQTPIDWDILDGISANGSVRTPESNSLPEFGDSGSGQASPYSHAVLGLSSDGEQEILQRWQSWVEDGDISDVPSEAREAFDEEPSLPSGQGHHGVSQITSEVNALTVKNSYSPEQYLSTIEELSSKAPSTTNSVDMSFIGGAGSQFQARPPLVIGVLSPYHSQPHGRAEGDMAGAGQSAAAGSGPNGKRNKNKKRGMGKKEGVANSD</sequence>
<proteinExistence type="predicted"/>
<feature type="compositionally biased region" description="Polar residues" evidence="5">
    <location>
        <begin position="1069"/>
        <end position="1081"/>
    </location>
</feature>
<feature type="compositionally biased region" description="Low complexity" evidence="5">
    <location>
        <begin position="1026"/>
        <end position="1045"/>
    </location>
</feature>
<feature type="transmembrane region" description="Helical" evidence="6">
    <location>
        <begin position="426"/>
        <end position="446"/>
    </location>
</feature>
<organism evidence="7 8">
    <name type="scientific">Morchella conica CCBAS932</name>
    <dbReference type="NCBI Taxonomy" id="1392247"/>
    <lineage>
        <taxon>Eukaryota</taxon>
        <taxon>Fungi</taxon>
        <taxon>Dikarya</taxon>
        <taxon>Ascomycota</taxon>
        <taxon>Pezizomycotina</taxon>
        <taxon>Pezizomycetes</taxon>
        <taxon>Pezizales</taxon>
        <taxon>Morchellaceae</taxon>
        <taxon>Morchella</taxon>
    </lineage>
</organism>
<feature type="transmembrane region" description="Helical" evidence="6">
    <location>
        <begin position="395"/>
        <end position="414"/>
    </location>
</feature>
<evidence type="ECO:0000313" key="7">
    <source>
        <dbReference type="EMBL" id="RPB11666.1"/>
    </source>
</evidence>
<dbReference type="GO" id="GO:0005886">
    <property type="term" value="C:plasma membrane"/>
    <property type="evidence" value="ECO:0007669"/>
    <property type="project" value="TreeGrafter"/>
</dbReference>
<feature type="region of interest" description="Disordered" evidence="5">
    <location>
        <begin position="1010"/>
        <end position="1045"/>
    </location>
</feature>
<dbReference type="PANTHER" id="PTHR23501">
    <property type="entry name" value="MAJOR FACILITATOR SUPERFAMILY"/>
    <property type="match status" value="1"/>
</dbReference>
<feature type="region of interest" description="Disordered" evidence="5">
    <location>
        <begin position="777"/>
        <end position="812"/>
    </location>
</feature>
<protein>
    <recommendedName>
        <fullName evidence="9">MFS general substrate transporter</fullName>
    </recommendedName>
</protein>
<feature type="transmembrane region" description="Helical" evidence="6">
    <location>
        <begin position="301"/>
        <end position="325"/>
    </location>
</feature>
<keyword evidence="3 6" id="KW-1133">Transmembrane helix</keyword>
<feature type="transmembrane region" description="Helical" evidence="6">
    <location>
        <begin position="611"/>
        <end position="630"/>
    </location>
</feature>
<keyword evidence="4 6" id="KW-0472">Membrane</keyword>
<dbReference type="PANTHER" id="PTHR23501:SF87">
    <property type="entry name" value="SIDEROPHORE IRON TRANSPORTER 2"/>
    <property type="match status" value="1"/>
</dbReference>
<feature type="region of interest" description="Disordered" evidence="5">
    <location>
        <begin position="1067"/>
        <end position="1098"/>
    </location>
</feature>
<keyword evidence="8" id="KW-1185">Reference proteome</keyword>
<name>A0A3N4KM69_9PEZI</name>
<feature type="transmembrane region" description="Helical" evidence="6">
    <location>
        <begin position="243"/>
        <end position="265"/>
    </location>
</feature>
<feature type="compositionally biased region" description="Low complexity" evidence="5">
    <location>
        <begin position="1"/>
        <end position="12"/>
    </location>
</feature>
<feature type="compositionally biased region" description="Basic and acidic residues" evidence="5">
    <location>
        <begin position="918"/>
        <end position="927"/>
    </location>
</feature>
<feature type="transmembrane region" description="Helical" evidence="6">
    <location>
        <begin position="216"/>
        <end position="236"/>
    </location>
</feature>
<evidence type="ECO:0000256" key="1">
    <source>
        <dbReference type="ARBA" id="ARBA00004141"/>
    </source>
</evidence>
<feature type="compositionally biased region" description="Basic and acidic residues" evidence="5">
    <location>
        <begin position="848"/>
        <end position="864"/>
    </location>
</feature>
<feature type="region of interest" description="Disordered" evidence="5">
    <location>
        <begin position="1210"/>
        <end position="1261"/>
    </location>
</feature>
<feature type="compositionally biased region" description="Low complexity" evidence="5">
    <location>
        <begin position="1228"/>
        <end position="1241"/>
    </location>
</feature>
<feature type="transmembrane region" description="Helical" evidence="6">
    <location>
        <begin position="642"/>
        <end position="662"/>
    </location>
</feature>
<evidence type="ECO:0000256" key="2">
    <source>
        <dbReference type="ARBA" id="ARBA00022692"/>
    </source>
</evidence>
<feature type="compositionally biased region" description="Polar residues" evidence="5">
    <location>
        <begin position="1176"/>
        <end position="1189"/>
    </location>
</feature>
<feature type="transmembrane region" description="Helical" evidence="6">
    <location>
        <begin position="726"/>
        <end position="749"/>
    </location>
</feature>
<feature type="region of interest" description="Disordered" evidence="5">
    <location>
        <begin position="1176"/>
        <end position="1196"/>
    </location>
</feature>
<dbReference type="InterPro" id="IPR036259">
    <property type="entry name" value="MFS_trans_sf"/>
</dbReference>
<feature type="compositionally biased region" description="Polar residues" evidence="5">
    <location>
        <begin position="779"/>
        <end position="812"/>
    </location>
</feature>
<feature type="transmembrane region" description="Helical" evidence="6">
    <location>
        <begin position="173"/>
        <end position="196"/>
    </location>
</feature>
<dbReference type="AlphaFoldDB" id="A0A3N4KM69"/>
<dbReference type="GO" id="GO:0022857">
    <property type="term" value="F:transmembrane transporter activity"/>
    <property type="evidence" value="ECO:0007669"/>
    <property type="project" value="TreeGrafter"/>
</dbReference>
<dbReference type="SUPFAM" id="SSF103473">
    <property type="entry name" value="MFS general substrate transporter"/>
    <property type="match status" value="2"/>
</dbReference>
<feature type="compositionally biased region" description="Basic and acidic residues" evidence="5">
    <location>
        <begin position="1252"/>
        <end position="1261"/>
    </location>
</feature>
<dbReference type="OrthoDB" id="2241241at2759"/>
<dbReference type="Gene3D" id="1.20.1250.20">
    <property type="entry name" value="MFS general substrate transporter like domains"/>
    <property type="match status" value="1"/>
</dbReference>
<evidence type="ECO:0000313" key="8">
    <source>
        <dbReference type="Proteomes" id="UP000277580"/>
    </source>
</evidence>
<evidence type="ECO:0000256" key="3">
    <source>
        <dbReference type="ARBA" id="ARBA00022989"/>
    </source>
</evidence>
<feature type="region of interest" description="Disordered" evidence="5">
    <location>
        <begin position="826"/>
        <end position="872"/>
    </location>
</feature>